<dbReference type="Pfam" id="PF02469">
    <property type="entry name" value="Fasciclin"/>
    <property type="match status" value="4"/>
</dbReference>
<feature type="domain" description="FAS1" evidence="3">
    <location>
        <begin position="299"/>
        <end position="453"/>
    </location>
</feature>
<reference evidence="4 5" key="1">
    <citation type="submission" date="2024-05" db="EMBL/GenBank/DDBJ databases">
        <authorList>
            <person name="Wallberg A."/>
        </authorList>
    </citation>
    <scope>NUCLEOTIDE SEQUENCE [LARGE SCALE GENOMIC DNA]</scope>
</reference>
<feature type="domain" description="FAS1" evidence="3">
    <location>
        <begin position="457"/>
        <end position="588"/>
    </location>
</feature>
<dbReference type="InterPro" id="IPR036378">
    <property type="entry name" value="FAS1_dom_sf"/>
</dbReference>
<dbReference type="PANTHER" id="PTHR10900">
    <property type="entry name" value="PERIOSTIN-RELATED"/>
    <property type="match status" value="1"/>
</dbReference>
<sequence>MYDRGRVRMYHKALLVVVGAALGVVAQQQDPRDGRDLGEFFKGLQFGIGADTAAVFDRLADNLEFTIDQVGSRIDSSFDSLSDRIEDQVQDTLPPWMREPVRRVSGPHGEDTRVAGEFHPEQPIDAIVGDFGGPSEGVDDGLKAYFEGDNVEEDAEVAVSPGPNFSKRPVSRPNFFSHTFNPFGMRPGHPSIDIFGIMNRRQWWKGENVCVDREEIDEGRNSGENSTNSSDEGDAEMSHGNGGFLFTFGQMEVTSCSESNDKYTCTTKTSRRGINKSVKVTYRCCHGYLKEATGCTKVDLRELPDALEKVGATDFLALVKAAGLKDELTKNMTLFVPSNEALQEFTVDLESENEFSNNVDEDRNLNEVYSSRDKRNSGKLDIKAIVKAHMTPGFLYAGELRDEQIIATELEGATFRINTYSTVPPSATVNCARMTTVNQHSSNGVIHSVDRMLRPVTKTLSEIILADDRFTILRQLLIKDDMMTTLKEAGQLTVFAPTDSAFKKISPAALQSLMNGNACLKTVLKNHVLGNVICSAAVQGKARTVNILDDYLMLERDDDDKMFVGEAQIISRDIMGTNGVMHIIDAPLMPQEAKPVMDVLSANNLTRFLELVEAAGMTEEISKMADATIFVPSDEAINAMTEEELNNLMADKTALREVLQYHMSSPALGARDVENNHLVNTNAGNPLRINLYSGSPLLTGLINNRRRNGIRLTAGCSRVSIMDMRACGTVVHVIDNLLEAPKMSVLKQLEDQEDFSIFTQMIKESNISDTLSGEGPFTILAPSDHVFMALPEEELNLIKEDVEMKENLVKKHILEEHVCCSGINSNTWLFMDHKRAMDGSAIHLRRTHSGRLMAGPARITHCSAPSTNGVIHTVNHLLMDVRPESNEDTNTRQGNRPVFSAPGLEIFFGGF</sequence>
<dbReference type="InterPro" id="IPR050904">
    <property type="entry name" value="Adhesion/Biosynth-related"/>
</dbReference>
<dbReference type="PANTHER" id="PTHR10900:SF77">
    <property type="entry name" value="FI19380P1"/>
    <property type="match status" value="1"/>
</dbReference>
<organism evidence="4 5">
    <name type="scientific">Meganyctiphanes norvegica</name>
    <name type="common">Northern krill</name>
    <name type="synonym">Thysanopoda norvegica</name>
    <dbReference type="NCBI Taxonomy" id="48144"/>
    <lineage>
        <taxon>Eukaryota</taxon>
        <taxon>Metazoa</taxon>
        <taxon>Ecdysozoa</taxon>
        <taxon>Arthropoda</taxon>
        <taxon>Crustacea</taxon>
        <taxon>Multicrustacea</taxon>
        <taxon>Malacostraca</taxon>
        <taxon>Eumalacostraca</taxon>
        <taxon>Eucarida</taxon>
        <taxon>Euphausiacea</taxon>
        <taxon>Euphausiidae</taxon>
        <taxon>Meganyctiphanes</taxon>
    </lineage>
</organism>
<evidence type="ECO:0000256" key="2">
    <source>
        <dbReference type="SAM" id="SignalP"/>
    </source>
</evidence>
<feature type="chain" id="PRO_5043965711" description="FAS1 domain-containing protein" evidence="2">
    <location>
        <begin position="27"/>
        <end position="911"/>
    </location>
</feature>
<feature type="region of interest" description="Disordered" evidence="1">
    <location>
        <begin position="215"/>
        <end position="236"/>
    </location>
</feature>
<dbReference type="Gene3D" id="2.30.180.10">
    <property type="entry name" value="FAS1 domain"/>
    <property type="match status" value="4"/>
</dbReference>
<evidence type="ECO:0000256" key="1">
    <source>
        <dbReference type="SAM" id="MobiDB-lite"/>
    </source>
</evidence>
<feature type="domain" description="FAS1" evidence="3">
    <location>
        <begin position="592"/>
        <end position="738"/>
    </location>
</feature>
<comment type="caution">
    <text evidence="4">The sequence shown here is derived from an EMBL/GenBank/DDBJ whole genome shotgun (WGS) entry which is preliminary data.</text>
</comment>
<dbReference type="GO" id="GO:0005615">
    <property type="term" value="C:extracellular space"/>
    <property type="evidence" value="ECO:0007669"/>
    <property type="project" value="TreeGrafter"/>
</dbReference>
<name>A0AAV2QTN4_MEGNR</name>
<dbReference type="GO" id="GO:0050839">
    <property type="term" value="F:cell adhesion molecule binding"/>
    <property type="evidence" value="ECO:0007669"/>
    <property type="project" value="TreeGrafter"/>
</dbReference>
<dbReference type="FunFam" id="2.30.180.10:FF:000032">
    <property type="entry name" value="Fasciclin domain-containing protein, putative"/>
    <property type="match status" value="1"/>
</dbReference>
<keyword evidence="2" id="KW-0732">Signal</keyword>
<keyword evidence="5" id="KW-1185">Reference proteome</keyword>
<evidence type="ECO:0000259" key="3">
    <source>
        <dbReference type="PROSITE" id="PS50213"/>
    </source>
</evidence>
<feature type="signal peptide" evidence="2">
    <location>
        <begin position="1"/>
        <end position="26"/>
    </location>
</feature>
<gene>
    <name evidence="4" type="ORF">MNOR_LOCUS16141</name>
</gene>
<feature type="domain" description="FAS1" evidence="3">
    <location>
        <begin position="742"/>
        <end position="878"/>
    </location>
</feature>
<dbReference type="InterPro" id="IPR000782">
    <property type="entry name" value="FAS1_domain"/>
</dbReference>
<dbReference type="GO" id="GO:0007155">
    <property type="term" value="P:cell adhesion"/>
    <property type="evidence" value="ECO:0007669"/>
    <property type="project" value="TreeGrafter"/>
</dbReference>
<dbReference type="PROSITE" id="PS50213">
    <property type="entry name" value="FAS1"/>
    <property type="match status" value="4"/>
</dbReference>
<protein>
    <recommendedName>
        <fullName evidence="3">FAS1 domain-containing protein</fullName>
    </recommendedName>
</protein>
<evidence type="ECO:0000313" key="5">
    <source>
        <dbReference type="Proteomes" id="UP001497623"/>
    </source>
</evidence>
<proteinExistence type="predicted"/>
<dbReference type="GO" id="GO:0030198">
    <property type="term" value="P:extracellular matrix organization"/>
    <property type="evidence" value="ECO:0007669"/>
    <property type="project" value="TreeGrafter"/>
</dbReference>
<evidence type="ECO:0000313" key="4">
    <source>
        <dbReference type="EMBL" id="CAL4098042.1"/>
    </source>
</evidence>
<dbReference type="GO" id="GO:0031012">
    <property type="term" value="C:extracellular matrix"/>
    <property type="evidence" value="ECO:0007669"/>
    <property type="project" value="TreeGrafter"/>
</dbReference>
<dbReference type="AlphaFoldDB" id="A0AAV2QTN4"/>
<accession>A0AAV2QTN4</accession>
<dbReference type="SMART" id="SM00554">
    <property type="entry name" value="FAS1"/>
    <property type="match status" value="4"/>
</dbReference>
<dbReference type="Proteomes" id="UP001497623">
    <property type="component" value="Unassembled WGS sequence"/>
</dbReference>
<dbReference type="SUPFAM" id="SSF82153">
    <property type="entry name" value="FAS1 domain"/>
    <property type="match status" value="4"/>
</dbReference>
<dbReference type="EMBL" id="CAXKWB010010453">
    <property type="protein sequence ID" value="CAL4098042.1"/>
    <property type="molecule type" value="Genomic_DNA"/>
</dbReference>